<name>A0ABW2RU97_9NOCA</name>
<evidence type="ECO:0000256" key="2">
    <source>
        <dbReference type="SAM" id="SignalP"/>
    </source>
</evidence>
<feature type="region of interest" description="Disordered" evidence="1">
    <location>
        <begin position="43"/>
        <end position="92"/>
    </location>
</feature>
<protein>
    <submittedName>
        <fullName evidence="3">Uncharacterized protein</fullName>
    </submittedName>
</protein>
<dbReference type="RefSeq" id="WP_378401943.1">
    <property type="nucleotide sequence ID" value="NZ_JBHTCS010000008.1"/>
</dbReference>
<evidence type="ECO:0000313" key="3">
    <source>
        <dbReference type="EMBL" id="MFC7447113.1"/>
    </source>
</evidence>
<keyword evidence="4" id="KW-1185">Reference proteome</keyword>
<evidence type="ECO:0000313" key="4">
    <source>
        <dbReference type="Proteomes" id="UP001596484"/>
    </source>
</evidence>
<dbReference type="PROSITE" id="PS51257">
    <property type="entry name" value="PROKAR_LIPOPROTEIN"/>
    <property type="match status" value="1"/>
</dbReference>
<comment type="caution">
    <text evidence="3">The sequence shown here is derived from an EMBL/GenBank/DDBJ whole genome shotgun (WGS) entry which is preliminary data.</text>
</comment>
<gene>
    <name evidence="3" type="ORF">ACFQS9_04325</name>
</gene>
<reference evidence="4" key="1">
    <citation type="journal article" date="2019" name="Int. J. Syst. Evol. Microbiol.">
        <title>The Global Catalogue of Microorganisms (GCM) 10K type strain sequencing project: providing services to taxonomists for standard genome sequencing and annotation.</title>
        <authorList>
            <consortium name="The Broad Institute Genomics Platform"/>
            <consortium name="The Broad Institute Genome Sequencing Center for Infectious Disease"/>
            <person name="Wu L."/>
            <person name="Ma J."/>
        </authorList>
    </citation>
    <scope>NUCLEOTIDE SEQUENCE [LARGE SCALE GENOMIC DNA]</scope>
    <source>
        <strain evidence="4">ICMP 19430</strain>
    </source>
</reference>
<keyword evidence="2" id="KW-0732">Signal</keyword>
<accession>A0ABW2RU97</accession>
<evidence type="ECO:0000256" key="1">
    <source>
        <dbReference type="SAM" id="MobiDB-lite"/>
    </source>
</evidence>
<sequence length="212" mass="21844">MQRRSRGCPPALARVLGAVAVVAAVAGCGGPGIEGTAVAAADWGGPATTGRPTPAPPNPGGRSAETARISAGSPVDPETYHDAKETDSSPAAPTIGFHFTTPSGNIRCSTPKDPTVLLCEVSDHSYPSATKPADVKEPCQWFPDYAMLTGEGVGKGVCLPRPLVTRGSRVLPYGSSIRMGDFGCLSTEDGLLCAHQVAGHGYQLSRDALRTF</sequence>
<organism evidence="3 4">
    <name type="scientific">Rhodococcus daqingensis</name>
    <dbReference type="NCBI Taxonomy" id="2479363"/>
    <lineage>
        <taxon>Bacteria</taxon>
        <taxon>Bacillati</taxon>
        <taxon>Actinomycetota</taxon>
        <taxon>Actinomycetes</taxon>
        <taxon>Mycobacteriales</taxon>
        <taxon>Nocardiaceae</taxon>
        <taxon>Rhodococcus</taxon>
    </lineage>
</organism>
<feature type="compositionally biased region" description="Basic and acidic residues" evidence="1">
    <location>
        <begin position="78"/>
        <end position="87"/>
    </location>
</feature>
<proteinExistence type="predicted"/>
<dbReference type="Proteomes" id="UP001596484">
    <property type="component" value="Unassembled WGS sequence"/>
</dbReference>
<feature type="signal peptide" evidence="2">
    <location>
        <begin position="1"/>
        <end position="23"/>
    </location>
</feature>
<dbReference type="EMBL" id="JBHTCS010000008">
    <property type="protein sequence ID" value="MFC7447113.1"/>
    <property type="molecule type" value="Genomic_DNA"/>
</dbReference>
<feature type="chain" id="PRO_5045693295" evidence="2">
    <location>
        <begin position="24"/>
        <end position="212"/>
    </location>
</feature>